<dbReference type="Proteomes" id="UP000265520">
    <property type="component" value="Unassembled WGS sequence"/>
</dbReference>
<comment type="caution">
    <text evidence="1">The sequence shown here is derived from an EMBL/GenBank/DDBJ whole genome shotgun (WGS) entry which is preliminary data.</text>
</comment>
<dbReference type="AlphaFoldDB" id="A0A392VD65"/>
<evidence type="ECO:0000313" key="2">
    <source>
        <dbReference type="Proteomes" id="UP000265520"/>
    </source>
</evidence>
<dbReference type="EMBL" id="LXQA011137225">
    <property type="protein sequence ID" value="MCI86318.1"/>
    <property type="molecule type" value="Genomic_DNA"/>
</dbReference>
<proteinExistence type="predicted"/>
<accession>A0A392VD65</accession>
<name>A0A392VD65_9FABA</name>
<sequence>EWWIPKSVERNDHDGDGNVLAWWKQNLASCDVVFELNFPGIHDVVAEYGYFCRF</sequence>
<feature type="non-terminal residue" evidence="1">
    <location>
        <position position="1"/>
    </location>
</feature>
<keyword evidence="2" id="KW-1185">Reference proteome</keyword>
<evidence type="ECO:0000313" key="1">
    <source>
        <dbReference type="EMBL" id="MCI86318.1"/>
    </source>
</evidence>
<reference evidence="1 2" key="1">
    <citation type="journal article" date="2018" name="Front. Plant Sci.">
        <title>Red Clover (Trifolium pratense) and Zigzag Clover (T. medium) - A Picture of Genomic Similarities and Differences.</title>
        <authorList>
            <person name="Dluhosova J."/>
            <person name="Istvanek J."/>
            <person name="Nedelnik J."/>
            <person name="Repkova J."/>
        </authorList>
    </citation>
    <scope>NUCLEOTIDE SEQUENCE [LARGE SCALE GENOMIC DNA]</scope>
    <source>
        <strain evidence="2">cv. 10/8</strain>
        <tissue evidence="1">Leaf</tissue>
    </source>
</reference>
<organism evidence="1 2">
    <name type="scientific">Trifolium medium</name>
    <dbReference type="NCBI Taxonomy" id="97028"/>
    <lineage>
        <taxon>Eukaryota</taxon>
        <taxon>Viridiplantae</taxon>
        <taxon>Streptophyta</taxon>
        <taxon>Embryophyta</taxon>
        <taxon>Tracheophyta</taxon>
        <taxon>Spermatophyta</taxon>
        <taxon>Magnoliopsida</taxon>
        <taxon>eudicotyledons</taxon>
        <taxon>Gunneridae</taxon>
        <taxon>Pentapetalae</taxon>
        <taxon>rosids</taxon>
        <taxon>fabids</taxon>
        <taxon>Fabales</taxon>
        <taxon>Fabaceae</taxon>
        <taxon>Papilionoideae</taxon>
        <taxon>50 kb inversion clade</taxon>
        <taxon>NPAAA clade</taxon>
        <taxon>Hologalegina</taxon>
        <taxon>IRL clade</taxon>
        <taxon>Trifolieae</taxon>
        <taxon>Trifolium</taxon>
    </lineage>
</organism>
<protein>
    <submittedName>
        <fullName evidence="1">Uncharacterized protein</fullName>
    </submittedName>
</protein>